<sequence length="334" mass="38193">MPIEVLFLFRKPSPRYHSIESLFETIEDGVSKHFSTGRLSLKHAGGSPISLFLNILFYKKSNGNKPGLIHITGDVQYMGIVTGERSILTIHDIQSALKGSFLKQLYIKMFWFWLPAWRVRYITVISDFTRKELTQLIPFAKNKIKVIPNPVNESFKYHPAKDFNEKSPLILCMGTKENKNLERIVEAISYLSCRLHIIGPLSGDQKKVLRKFEIMFRNSVNLSHEEIVQAYQECDMLCFPSTYEGFGMPIIEAQAVGRPVITSDLGAMKEVAGDSACLVDPFDVFSIRTGINRVIQDQGYRENLIRKGLENVKRFDAEVISRSYLNLYQEILES</sequence>
<dbReference type="PANTHER" id="PTHR46401">
    <property type="entry name" value="GLYCOSYLTRANSFERASE WBBK-RELATED"/>
    <property type="match status" value="1"/>
</dbReference>
<feature type="domain" description="Glycosyltransferase subfamily 4-like N-terminal" evidence="3">
    <location>
        <begin position="65"/>
        <end position="153"/>
    </location>
</feature>
<dbReference type="RefSeq" id="WP_133553598.1">
    <property type="nucleotide sequence ID" value="NZ_SNYF01000005.1"/>
</dbReference>
<keyword evidence="1 4" id="KW-0808">Transferase</keyword>
<proteinExistence type="predicted"/>
<dbReference type="Gene3D" id="3.40.50.2000">
    <property type="entry name" value="Glycogen Phosphorylase B"/>
    <property type="match status" value="2"/>
</dbReference>
<keyword evidence="5" id="KW-1185">Reference proteome</keyword>
<dbReference type="OrthoDB" id="9801609at2"/>
<reference evidence="4 5" key="1">
    <citation type="submission" date="2019-03" db="EMBL/GenBank/DDBJ databases">
        <title>Genomic Encyclopedia of Type Strains, Phase III (KMG-III): the genomes of soil and plant-associated and newly described type strains.</title>
        <authorList>
            <person name="Whitman W."/>
        </authorList>
    </citation>
    <scope>NUCLEOTIDE SEQUENCE [LARGE SCALE GENOMIC DNA]</scope>
    <source>
        <strain evidence="4 5">CECT 8446</strain>
    </source>
</reference>
<protein>
    <submittedName>
        <fullName evidence="4">Glycosyl transferase family 4</fullName>
    </submittedName>
</protein>
<feature type="domain" description="Glycosyl transferase family 1" evidence="2">
    <location>
        <begin position="156"/>
        <end position="308"/>
    </location>
</feature>
<evidence type="ECO:0000259" key="3">
    <source>
        <dbReference type="Pfam" id="PF13439"/>
    </source>
</evidence>
<dbReference type="Pfam" id="PF00534">
    <property type="entry name" value="Glycos_transf_1"/>
    <property type="match status" value="1"/>
</dbReference>
<dbReference type="InterPro" id="IPR028098">
    <property type="entry name" value="Glyco_trans_4-like_N"/>
</dbReference>
<dbReference type="CDD" id="cd03809">
    <property type="entry name" value="GT4_MtfB-like"/>
    <property type="match status" value="1"/>
</dbReference>
<comment type="caution">
    <text evidence="4">The sequence shown here is derived from an EMBL/GenBank/DDBJ whole genome shotgun (WGS) entry which is preliminary data.</text>
</comment>
<evidence type="ECO:0000259" key="2">
    <source>
        <dbReference type="Pfam" id="PF00534"/>
    </source>
</evidence>
<dbReference type="Pfam" id="PF13439">
    <property type="entry name" value="Glyco_transf_4"/>
    <property type="match status" value="1"/>
</dbReference>
<dbReference type="EMBL" id="SNYF01000005">
    <property type="protein sequence ID" value="TDQ19362.1"/>
    <property type="molecule type" value="Genomic_DNA"/>
</dbReference>
<dbReference type="SUPFAM" id="SSF53756">
    <property type="entry name" value="UDP-Glycosyltransferase/glycogen phosphorylase"/>
    <property type="match status" value="1"/>
</dbReference>
<dbReference type="AlphaFoldDB" id="A0A4R6TBG7"/>
<dbReference type="InterPro" id="IPR001296">
    <property type="entry name" value="Glyco_trans_1"/>
</dbReference>
<evidence type="ECO:0000313" key="4">
    <source>
        <dbReference type="EMBL" id="TDQ19362.1"/>
    </source>
</evidence>
<gene>
    <name evidence="4" type="ORF">DFQ04_1183</name>
</gene>
<name>A0A4R6TBG7_9BACT</name>
<accession>A0A4R6TBG7</accession>
<dbReference type="GO" id="GO:0016757">
    <property type="term" value="F:glycosyltransferase activity"/>
    <property type="evidence" value="ECO:0007669"/>
    <property type="project" value="InterPro"/>
</dbReference>
<organism evidence="4 5">
    <name type="scientific">Algoriphagus boseongensis</name>
    <dbReference type="NCBI Taxonomy" id="1442587"/>
    <lineage>
        <taxon>Bacteria</taxon>
        <taxon>Pseudomonadati</taxon>
        <taxon>Bacteroidota</taxon>
        <taxon>Cytophagia</taxon>
        <taxon>Cytophagales</taxon>
        <taxon>Cyclobacteriaceae</taxon>
        <taxon>Algoriphagus</taxon>
    </lineage>
</organism>
<dbReference type="PANTHER" id="PTHR46401:SF2">
    <property type="entry name" value="GLYCOSYLTRANSFERASE WBBK-RELATED"/>
    <property type="match status" value="1"/>
</dbReference>
<evidence type="ECO:0000313" key="5">
    <source>
        <dbReference type="Proteomes" id="UP000294535"/>
    </source>
</evidence>
<evidence type="ECO:0000256" key="1">
    <source>
        <dbReference type="ARBA" id="ARBA00022679"/>
    </source>
</evidence>
<dbReference type="Proteomes" id="UP000294535">
    <property type="component" value="Unassembled WGS sequence"/>
</dbReference>